<feature type="compositionally biased region" description="Polar residues" evidence="1">
    <location>
        <begin position="1"/>
        <end position="14"/>
    </location>
</feature>
<reference evidence="3 4" key="1">
    <citation type="journal article" date="2019" name="Commun. Biol.">
        <title>The bagworm genome reveals a unique fibroin gene that provides high tensile strength.</title>
        <authorList>
            <person name="Kono N."/>
            <person name="Nakamura H."/>
            <person name="Ohtoshi R."/>
            <person name="Tomita M."/>
            <person name="Numata K."/>
            <person name="Arakawa K."/>
        </authorList>
    </citation>
    <scope>NUCLEOTIDE SEQUENCE [LARGE SCALE GENOMIC DNA]</scope>
</reference>
<dbReference type="AlphaFoldDB" id="A0A4C1ZG08"/>
<dbReference type="Proteomes" id="UP000299102">
    <property type="component" value="Unassembled WGS sequence"/>
</dbReference>
<accession>A0A4C1ZG08</accession>
<keyword evidence="2" id="KW-0812">Transmembrane</keyword>
<evidence type="ECO:0000313" key="4">
    <source>
        <dbReference type="Proteomes" id="UP000299102"/>
    </source>
</evidence>
<comment type="caution">
    <text evidence="3">The sequence shown here is derived from an EMBL/GenBank/DDBJ whole genome shotgun (WGS) entry which is preliminary data.</text>
</comment>
<keyword evidence="4" id="KW-1185">Reference proteome</keyword>
<dbReference type="OrthoDB" id="408743at2759"/>
<feature type="transmembrane region" description="Helical" evidence="2">
    <location>
        <begin position="57"/>
        <end position="77"/>
    </location>
</feature>
<evidence type="ECO:0000256" key="2">
    <source>
        <dbReference type="SAM" id="Phobius"/>
    </source>
</evidence>
<keyword evidence="2" id="KW-0472">Membrane</keyword>
<protein>
    <submittedName>
        <fullName evidence="3">Uncharacterized protein</fullName>
    </submittedName>
</protein>
<organism evidence="3 4">
    <name type="scientific">Eumeta variegata</name>
    <name type="common">Bagworm moth</name>
    <name type="synonym">Eumeta japonica</name>
    <dbReference type="NCBI Taxonomy" id="151549"/>
    <lineage>
        <taxon>Eukaryota</taxon>
        <taxon>Metazoa</taxon>
        <taxon>Ecdysozoa</taxon>
        <taxon>Arthropoda</taxon>
        <taxon>Hexapoda</taxon>
        <taxon>Insecta</taxon>
        <taxon>Pterygota</taxon>
        <taxon>Neoptera</taxon>
        <taxon>Endopterygota</taxon>
        <taxon>Lepidoptera</taxon>
        <taxon>Glossata</taxon>
        <taxon>Ditrysia</taxon>
        <taxon>Tineoidea</taxon>
        <taxon>Psychidae</taxon>
        <taxon>Oiketicinae</taxon>
        <taxon>Eumeta</taxon>
    </lineage>
</organism>
<gene>
    <name evidence="3" type="ORF">EVAR_63735_1</name>
</gene>
<evidence type="ECO:0000256" key="1">
    <source>
        <dbReference type="SAM" id="MobiDB-lite"/>
    </source>
</evidence>
<sequence length="129" mass="14414">MWSGTINVNSSSTERVGPHLIDRPPSPNAGSNLVFTLMGLMMEPEGKHRKFIMRQRILAVFGLVDIVMEYTFTMISLQGMIMELEGSDNGAGSLKLHRQTLKVNRGQDPFQAIPTNPNMVRIYCSVMIC</sequence>
<keyword evidence="2" id="KW-1133">Transmembrane helix</keyword>
<feature type="region of interest" description="Disordered" evidence="1">
    <location>
        <begin position="1"/>
        <end position="25"/>
    </location>
</feature>
<dbReference type="EMBL" id="BGZK01001812">
    <property type="protein sequence ID" value="GBP86730.1"/>
    <property type="molecule type" value="Genomic_DNA"/>
</dbReference>
<name>A0A4C1ZG08_EUMVA</name>
<proteinExistence type="predicted"/>
<evidence type="ECO:0000313" key="3">
    <source>
        <dbReference type="EMBL" id="GBP86730.1"/>
    </source>
</evidence>